<evidence type="ECO:0008006" key="4">
    <source>
        <dbReference type="Google" id="ProtNLM"/>
    </source>
</evidence>
<gene>
    <name evidence="2" type="ORF">QE152_g37440</name>
</gene>
<dbReference type="Proteomes" id="UP001458880">
    <property type="component" value="Unassembled WGS sequence"/>
</dbReference>
<keyword evidence="3" id="KW-1185">Reference proteome</keyword>
<feature type="compositionally biased region" description="Basic and acidic residues" evidence="1">
    <location>
        <begin position="134"/>
        <end position="143"/>
    </location>
</feature>
<proteinExistence type="predicted"/>
<organism evidence="2 3">
    <name type="scientific">Popillia japonica</name>
    <name type="common">Japanese beetle</name>
    <dbReference type="NCBI Taxonomy" id="7064"/>
    <lineage>
        <taxon>Eukaryota</taxon>
        <taxon>Metazoa</taxon>
        <taxon>Ecdysozoa</taxon>
        <taxon>Arthropoda</taxon>
        <taxon>Hexapoda</taxon>
        <taxon>Insecta</taxon>
        <taxon>Pterygota</taxon>
        <taxon>Neoptera</taxon>
        <taxon>Endopterygota</taxon>
        <taxon>Coleoptera</taxon>
        <taxon>Polyphaga</taxon>
        <taxon>Scarabaeiformia</taxon>
        <taxon>Scarabaeidae</taxon>
        <taxon>Rutelinae</taxon>
        <taxon>Popillia</taxon>
    </lineage>
</organism>
<dbReference type="EMBL" id="JASPKY010000729">
    <property type="protein sequence ID" value="KAK9686109.1"/>
    <property type="molecule type" value="Genomic_DNA"/>
</dbReference>
<feature type="region of interest" description="Disordered" evidence="1">
    <location>
        <begin position="117"/>
        <end position="143"/>
    </location>
</feature>
<dbReference type="AlphaFoldDB" id="A0AAW1IAH2"/>
<name>A0AAW1IAH2_POPJA</name>
<accession>A0AAW1IAH2</accession>
<protein>
    <recommendedName>
        <fullName evidence="4">BZIP domain-containing protein</fullName>
    </recommendedName>
</protein>
<evidence type="ECO:0000313" key="3">
    <source>
        <dbReference type="Proteomes" id="UP001458880"/>
    </source>
</evidence>
<sequence>MAEKKVKARVKWIKTKEDREECQRRRRNCNKATRKRKRECIDRRIKEIENEGLNRNARAFYERIKQQNKVFKGRVRSVKMRDVRLADQEDQYRHVWSDHFMELLNDISQSGNEVIERNEGDNDEQELISPTKLRTKEITTSRN</sequence>
<evidence type="ECO:0000313" key="2">
    <source>
        <dbReference type="EMBL" id="KAK9686109.1"/>
    </source>
</evidence>
<evidence type="ECO:0000256" key="1">
    <source>
        <dbReference type="SAM" id="MobiDB-lite"/>
    </source>
</evidence>
<comment type="caution">
    <text evidence="2">The sequence shown here is derived from an EMBL/GenBank/DDBJ whole genome shotgun (WGS) entry which is preliminary data.</text>
</comment>
<reference evidence="2 3" key="1">
    <citation type="journal article" date="2024" name="BMC Genomics">
        <title>De novo assembly and annotation of Popillia japonica's genome with initial clues to its potential as an invasive pest.</title>
        <authorList>
            <person name="Cucini C."/>
            <person name="Boschi S."/>
            <person name="Funari R."/>
            <person name="Cardaioli E."/>
            <person name="Iannotti N."/>
            <person name="Marturano G."/>
            <person name="Paoli F."/>
            <person name="Bruttini M."/>
            <person name="Carapelli A."/>
            <person name="Frati F."/>
            <person name="Nardi F."/>
        </authorList>
    </citation>
    <scope>NUCLEOTIDE SEQUENCE [LARGE SCALE GENOMIC DNA]</scope>
    <source>
        <strain evidence="2">DMR45628</strain>
    </source>
</reference>